<feature type="domain" description="Radical SAM core" evidence="11">
    <location>
        <begin position="142"/>
        <end position="372"/>
    </location>
</feature>
<feature type="binding site" evidence="8">
    <location>
        <position position="156"/>
    </location>
    <ligand>
        <name>[4Fe-4S] cluster</name>
        <dbReference type="ChEBI" id="CHEBI:49883"/>
        <label>2</label>
        <note>4Fe-4S-S-AdoMet</note>
    </ligand>
</feature>
<accession>A0A1M4UL50</accession>
<dbReference type="GO" id="GO:0005829">
    <property type="term" value="C:cytosol"/>
    <property type="evidence" value="ECO:0007669"/>
    <property type="project" value="TreeGrafter"/>
</dbReference>
<feature type="domain" description="MTTase N-terminal" evidence="10">
    <location>
        <begin position="3"/>
        <end position="119"/>
    </location>
</feature>
<dbReference type="InterPro" id="IPR005839">
    <property type="entry name" value="Methylthiotransferase"/>
</dbReference>
<evidence type="ECO:0000256" key="1">
    <source>
        <dbReference type="ARBA" id="ARBA00022485"/>
    </source>
</evidence>
<dbReference type="GO" id="GO:0140101">
    <property type="term" value="F:catalytic activity, acting on a tRNA"/>
    <property type="evidence" value="ECO:0007669"/>
    <property type="project" value="UniProtKB-ARBA"/>
</dbReference>
<evidence type="ECO:0000256" key="4">
    <source>
        <dbReference type="ARBA" id="ARBA00022691"/>
    </source>
</evidence>
<dbReference type="HAMAP" id="MF_01865">
    <property type="entry name" value="MTTase_RimO"/>
    <property type="match status" value="1"/>
</dbReference>
<keyword evidence="2 8" id="KW-0963">Cytoplasm</keyword>
<dbReference type="PANTHER" id="PTHR43837:SF1">
    <property type="entry name" value="RIBOSOMAL PROTEIN US12 METHYLTHIOTRANSFERASE RIMO"/>
    <property type="match status" value="1"/>
</dbReference>
<dbReference type="Pfam" id="PF18693">
    <property type="entry name" value="TRAM_2"/>
    <property type="match status" value="1"/>
</dbReference>
<dbReference type="GO" id="GO:0046872">
    <property type="term" value="F:metal ion binding"/>
    <property type="evidence" value="ECO:0007669"/>
    <property type="project" value="UniProtKB-KW"/>
</dbReference>
<reference evidence="13" key="1">
    <citation type="submission" date="2016-11" db="EMBL/GenBank/DDBJ databases">
        <authorList>
            <person name="Varghese N."/>
            <person name="Submissions S."/>
        </authorList>
    </citation>
    <scope>NUCLEOTIDE SEQUENCE [LARGE SCALE GENOMIC DNA]</scope>
    <source>
        <strain evidence="13">DSM 11792</strain>
    </source>
</reference>
<dbReference type="NCBIfam" id="TIGR01125">
    <property type="entry name" value="30S ribosomal protein S12 methylthiotransferase RimO"/>
    <property type="match status" value="1"/>
</dbReference>
<dbReference type="PROSITE" id="PS01278">
    <property type="entry name" value="MTTASE_RADICAL"/>
    <property type="match status" value="1"/>
</dbReference>
<dbReference type="PROSITE" id="PS51918">
    <property type="entry name" value="RADICAL_SAM"/>
    <property type="match status" value="1"/>
</dbReference>
<evidence type="ECO:0000256" key="8">
    <source>
        <dbReference type="HAMAP-Rule" id="MF_01865"/>
    </source>
</evidence>
<dbReference type="InterPro" id="IPR020612">
    <property type="entry name" value="Methylthiotransferase_CS"/>
</dbReference>
<dbReference type="NCBIfam" id="TIGR00089">
    <property type="entry name" value="MiaB/RimO family radical SAM methylthiotransferase"/>
    <property type="match status" value="1"/>
</dbReference>
<keyword evidence="13" id="KW-1185">Reference proteome</keyword>
<dbReference type="SMART" id="SM00729">
    <property type="entry name" value="Elp3"/>
    <property type="match status" value="1"/>
</dbReference>
<comment type="subcellular location">
    <subcellularLocation>
        <location evidence="8">Cytoplasm</location>
    </subcellularLocation>
</comment>
<dbReference type="GO" id="GO:0103039">
    <property type="term" value="F:protein methylthiotransferase activity"/>
    <property type="evidence" value="ECO:0007669"/>
    <property type="project" value="UniProtKB-EC"/>
</dbReference>
<dbReference type="InterPro" id="IPR013848">
    <property type="entry name" value="Methylthiotransferase_N"/>
</dbReference>
<dbReference type="InterPro" id="IPR012340">
    <property type="entry name" value="NA-bd_OB-fold"/>
</dbReference>
<keyword evidence="3 8" id="KW-0808">Transferase</keyword>
<evidence type="ECO:0000256" key="6">
    <source>
        <dbReference type="ARBA" id="ARBA00023004"/>
    </source>
</evidence>
<comment type="cofactor">
    <cofactor evidence="8">
        <name>[4Fe-4S] cluster</name>
        <dbReference type="ChEBI" id="CHEBI:49883"/>
    </cofactor>
    <text evidence="8">Binds 2 [4Fe-4S] clusters. One cluster is coordinated with 3 cysteines and an exchangeable S-adenosyl-L-methionine.</text>
</comment>
<feature type="binding site" evidence="8">
    <location>
        <position position="48"/>
    </location>
    <ligand>
        <name>[4Fe-4S] cluster</name>
        <dbReference type="ChEBI" id="CHEBI:49883"/>
        <label>1</label>
    </ligand>
</feature>
<evidence type="ECO:0000256" key="7">
    <source>
        <dbReference type="ARBA" id="ARBA00023014"/>
    </source>
</evidence>
<dbReference type="CDD" id="cd01335">
    <property type="entry name" value="Radical_SAM"/>
    <property type="match status" value="1"/>
</dbReference>
<dbReference type="InterPro" id="IPR058240">
    <property type="entry name" value="rSAM_sf"/>
</dbReference>
<comment type="catalytic activity">
    <reaction evidence="8">
        <text>L-aspartate(89)-[ribosomal protein uS12]-hydrogen + (sulfur carrier)-SH + AH2 + 2 S-adenosyl-L-methionine = 3-methylsulfanyl-L-aspartate(89)-[ribosomal protein uS12]-hydrogen + (sulfur carrier)-H + 5'-deoxyadenosine + L-methionine + A + S-adenosyl-L-homocysteine + 2 H(+)</text>
        <dbReference type="Rhea" id="RHEA:37087"/>
        <dbReference type="Rhea" id="RHEA-COMP:10460"/>
        <dbReference type="Rhea" id="RHEA-COMP:10461"/>
        <dbReference type="Rhea" id="RHEA-COMP:14737"/>
        <dbReference type="Rhea" id="RHEA-COMP:14739"/>
        <dbReference type="ChEBI" id="CHEBI:13193"/>
        <dbReference type="ChEBI" id="CHEBI:15378"/>
        <dbReference type="ChEBI" id="CHEBI:17319"/>
        <dbReference type="ChEBI" id="CHEBI:17499"/>
        <dbReference type="ChEBI" id="CHEBI:29917"/>
        <dbReference type="ChEBI" id="CHEBI:29961"/>
        <dbReference type="ChEBI" id="CHEBI:57844"/>
        <dbReference type="ChEBI" id="CHEBI:57856"/>
        <dbReference type="ChEBI" id="CHEBI:59789"/>
        <dbReference type="ChEBI" id="CHEBI:64428"/>
        <dbReference type="ChEBI" id="CHEBI:73599"/>
        <dbReference type="EC" id="2.8.4.4"/>
    </reaction>
</comment>
<dbReference type="FunFam" id="3.80.30.20:FF:000001">
    <property type="entry name" value="tRNA-2-methylthio-N(6)-dimethylallyladenosine synthase 2"/>
    <property type="match status" value="1"/>
</dbReference>
<evidence type="ECO:0000259" key="10">
    <source>
        <dbReference type="PROSITE" id="PS51449"/>
    </source>
</evidence>
<dbReference type="InterPro" id="IPR005840">
    <property type="entry name" value="Ribosomal_uS12_MeSTrfase_RimO"/>
</dbReference>
<dbReference type="GO" id="GO:0035600">
    <property type="term" value="P:tRNA methylthiolation"/>
    <property type="evidence" value="ECO:0007669"/>
    <property type="project" value="UniProtKB-ARBA"/>
</dbReference>
<dbReference type="InterPro" id="IPR007197">
    <property type="entry name" value="rSAM"/>
</dbReference>
<dbReference type="PROSITE" id="PS51449">
    <property type="entry name" value="MTTASE_N"/>
    <property type="match status" value="1"/>
</dbReference>
<keyword evidence="6 8" id="KW-0408">Iron</keyword>
<dbReference type="PROSITE" id="PS50926">
    <property type="entry name" value="TRAM"/>
    <property type="match status" value="1"/>
</dbReference>
<dbReference type="GO" id="GO:0035599">
    <property type="term" value="F:aspartic acid methylthiotransferase activity"/>
    <property type="evidence" value="ECO:0007669"/>
    <property type="project" value="TreeGrafter"/>
</dbReference>
<keyword evidence="4 8" id="KW-0949">S-adenosyl-L-methionine</keyword>
<dbReference type="SFLD" id="SFLDG01061">
    <property type="entry name" value="methylthiotransferase"/>
    <property type="match status" value="1"/>
</dbReference>
<dbReference type="GO" id="GO:0051539">
    <property type="term" value="F:4 iron, 4 sulfur cluster binding"/>
    <property type="evidence" value="ECO:0007669"/>
    <property type="project" value="UniProtKB-UniRule"/>
</dbReference>
<dbReference type="EC" id="2.8.4.4" evidence="8"/>
<feature type="binding site" evidence="8">
    <location>
        <position position="12"/>
    </location>
    <ligand>
        <name>[4Fe-4S] cluster</name>
        <dbReference type="ChEBI" id="CHEBI:49883"/>
        <label>1</label>
    </ligand>
</feature>
<dbReference type="GO" id="GO:0005840">
    <property type="term" value="C:ribosome"/>
    <property type="evidence" value="ECO:0007669"/>
    <property type="project" value="UniProtKB-KW"/>
</dbReference>
<evidence type="ECO:0000259" key="9">
    <source>
        <dbReference type="PROSITE" id="PS50926"/>
    </source>
</evidence>
<comment type="similarity">
    <text evidence="8">Belongs to the methylthiotransferase family. RimO subfamily.</text>
</comment>
<feature type="domain" description="TRAM" evidence="9">
    <location>
        <begin position="375"/>
        <end position="441"/>
    </location>
</feature>
<comment type="function">
    <text evidence="8">Catalyzes the methylthiolation of an aspartic acid residue of ribosomal protein uS12.</text>
</comment>
<dbReference type="SFLD" id="SFLDF00274">
    <property type="entry name" value="ribosomal_protein_S12_methylth"/>
    <property type="match status" value="1"/>
</dbReference>
<keyword evidence="7 8" id="KW-0411">Iron-sulfur</keyword>
<dbReference type="Gene3D" id="3.80.30.20">
    <property type="entry name" value="tm_1862 like domain"/>
    <property type="match status" value="1"/>
</dbReference>
<keyword evidence="12" id="KW-0689">Ribosomal protein</keyword>
<dbReference type="InterPro" id="IPR002792">
    <property type="entry name" value="TRAM_dom"/>
</dbReference>
<dbReference type="AlphaFoldDB" id="A0A1M4UL50"/>
<protein>
    <recommendedName>
        <fullName evidence="8">Ribosomal protein uS12 methylthiotransferase RimO</fullName>
        <shortName evidence="8">uS12 MTTase</shortName>
        <shortName evidence="8">uS12 methylthiotransferase</shortName>
        <ecNumber evidence="8">2.8.4.4</ecNumber>
    </recommendedName>
    <alternativeName>
        <fullName evidence="8">Ribosomal protein uS12 (aspartate-C(3))-methylthiotransferase</fullName>
    </alternativeName>
    <alternativeName>
        <fullName evidence="8">Ribosome maturation factor RimO</fullName>
    </alternativeName>
</protein>
<name>A0A1M4UL50_9FIRM</name>
<dbReference type="SFLD" id="SFLDG01082">
    <property type="entry name" value="B12-binding_domain_containing"/>
    <property type="match status" value="1"/>
</dbReference>
<proteinExistence type="inferred from homology"/>
<dbReference type="InterPro" id="IPR038135">
    <property type="entry name" value="Methylthiotransferase_N_sf"/>
</dbReference>
<dbReference type="Pfam" id="PF04055">
    <property type="entry name" value="Radical_SAM"/>
    <property type="match status" value="1"/>
</dbReference>
<evidence type="ECO:0000256" key="2">
    <source>
        <dbReference type="ARBA" id="ARBA00022490"/>
    </source>
</evidence>
<dbReference type="OrthoDB" id="9805215at2"/>
<evidence type="ECO:0000259" key="11">
    <source>
        <dbReference type="PROSITE" id="PS51918"/>
    </source>
</evidence>
<evidence type="ECO:0000313" key="13">
    <source>
        <dbReference type="Proteomes" id="UP000184196"/>
    </source>
</evidence>
<dbReference type="Gene3D" id="2.40.50.140">
    <property type="entry name" value="Nucleic acid-binding proteins"/>
    <property type="match status" value="1"/>
</dbReference>
<organism evidence="12 13">
    <name type="scientific">Desulfofundulus australicus DSM 11792</name>
    <dbReference type="NCBI Taxonomy" id="1121425"/>
    <lineage>
        <taxon>Bacteria</taxon>
        <taxon>Bacillati</taxon>
        <taxon>Bacillota</taxon>
        <taxon>Clostridia</taxon>
        <taxon>Eubacteriales</taxon>
        <taxon>Peptococcaceae</taxon>
        <taxon>Desulfofundulus</taxon>
    </lineage>
</organism>
<dbReference type="Pfam" id="PF00919">
    <property type="entry name" value="UPF0004"/>
    <property type="match status" value="1"/>
</dbReference>
<dbReference type="InterPro" id="IPR023404">
    <property type="entry name" value="rSAM_horseshoe"/>
</dbReference>
<dbReference type="SFLD" id="SFLDS00029">
    <property type="entry name" value="Radical_SAM"/>
    <property type="match status" value="1"/>
</dbReference>
<dbReference type="EMBL" id="FQUW01000007">
    <property type="protein sequence ID" value="SHE57310.1"/>
    <property type="molecule type" value="Genomic_DNA"/>
</dbReference>
<keyword evidence="1 8" id="KW-0004">4Fe-4S</keyword>
<keyword evidence="12" id="KW-0687">Ribonucleoprotein</keyword>
<feature type="binding site" evidence="8">
    <location>
        <position position="163"/>
    </location>
    <ligand>
        <name>[4Fe-4S] cluster</name>
        <dbReference type="ChEBI" id="CHEBI:49883"/>
        <label>2</label>
        <note>4Fe-4S-S-AdoMet</note>
    </ligand>
</feature>
<dbReference type="Proteomes" id="UP000184196">
    <property type="component" value="Unassembled WGS sequence"/>
</dbReference>
<dbReference type="RefSeq" id="WP_073163142.1">
    <property type="nucleotide sequence ID" value="NZ_FQUW01000007.1"/>
</dbReference>
<evidence type="ECO:0000256" key="3">
    <source>
        <dbReference type="ARBA" id="ARBA00022679"/>
    </source>
</evidence>
<evidence type="ECO:0000256" key="5">
    <source>
        <dbReference type="ARBA" id="ARBA00022723"/>
    </source>
</evidence>
<sequence length="441" mass="49225">MSYRVGVVSLGCAKNLVDTELMLGQLDAAGFIITPNPREADVLIVNTCGFITPAKEESIDQILDLARYKKEGRCRVLLVTGCLAQRYPGDLMKEIPEIDAILGAGMVSQVVETIQRALAGERVLNVGEPRFEYGADLPRIRTTGKHTAYVKIAEGCSNRCTYCAIPSIRGPYRSRPLESIQQEVENLAAKGVKEVILVAQDTTFYGLDLYGRRMLAPLLRSLNRIPGIYWIRVLYGHPDGINDELVDVFASCEKICRYLDLPLQHASPPVLARMGRSNDTAGLRALLHRLRRDIPGLILRTTFMVGFPGEKEEDFQQLLDFMREMRFERVGVFKFCAEEGTPAASMDCQVPENVKEERFHRAMALQQQISLEYNRSLVGSQLKVLVEGKKGNYYSGRTEADAPGIDGQVYFTAGRISPRPGDFVPVKITLAREYDLMGELP</sequence>
<gene>
    <name evidence="8" type="primary">rimO</name>
    <name evidence="12" type="ORF">SAMN02745218_00495</name>
</gene>
<dbReference type="InterPro" id="IPR006638">
    <property type="entry name" value="Elp3/MiaA/NifB-like_rSAM"/>
</dbReference>
<feature type="binding site" evidence="8">
    <location>
        <position position="160"/>
    </location>
    <ligand>
        <name>[4Fe-4S] cluster</name>
        <dbReference type="ChEBI" id="CHEBI:49883"/>
        <label>2</label>
        <note>4Fe-4S-S-AdoMet</note>
    </ligand>
</feature>
<dbReference type="PANTHER" id="PTHR43837">
    <property type="entry name" value="RIBOSOMAL PROTEIN S12 METHYLTHIOTRANSFERASE RIMO"/>
    <property type="match status" value="1"/>
</dbReference>
<dbReference type="Gene3D" id="3.40.50.12160">
    <property type="entry name" value="Methylthiotransferase, N-terminal domain"/>
    <property type="match status" value="1"/>
</dbReference>
<evidence type="ECO:0000313" key="12">
    <source>
        <dbReference type="EMBL" id="SHE57310.1"/>
    </source>
</evidence>
<dbReference type="SUPFAM" id="SSF102114">
    <property type="entry name" value="Radical SAM enzymes"/>
    <property type="match status" value="1"/>
</dbReference>
<feature type="binding site" evidence="8">
    <location>
        <position position="82"/>
    </location>
    <ligand>
        <name>[4Fe-4S] cluster</name>
        <dbReference type="ChEBI" id="CHEBI:49883"/>
        <label>1</label>
    </ligand>
</feature>
<keyword evidence="5 8" id="KW-0479">Metal-binding</keyword>